<dbReference type="EMBL" id="CATQJL010000305">
    <property type="protein sequence ID" value="CAJ0601718.1"/>
    <property type="molecule type" value="Genomic_DNA"/>
</dbReference>
<dbReference type="AlphaFoldDB" id="A0AA36H149"/>
<reference evidence="1" key="1">
    <citation type="submission" date="2023-07" db="EMBL/GenBank/DDBJ databases">
        <authorList>
            <consortium name="CYATHOMIX"/>
        </authorList>
    </citation>
    <scope>NUCLEOTIDE SEQUENCE</scope>
    <source>
        <strain evidence="1">N/A</strain>
    </source>
</reference>
<comment type="caution">
    <text evidence="1">The sequence shown here is derived from an EMBL/GenBank/DDBJ whole genome shotgun (WGS) entry which is preliminary data.</text>
</comment>
<dbReference type="Proteomes" id="UP001176961">
    <property type="component" value="Unassembled WGS sequence"/>
</dbReference>
<sequence>MQLAEKASQKRPLSFSDDAYEWDSIRDDVPADIKWNSMKSVLCEDSERPIPRNDFSIAWVPNGYEFSSGRPAKRRKMMAPRPPVVKPKSTFTCEFLDEGDKELASSIIQNVSSAPGTFVFESAEKEAFTRLIPIPAGMSTDKATQGNWHMEGNDCNLETLLTSVAPKTCRISFPAWGTPQRKDRKYETLHVDRNIKMEDIQAGDGPRSWSILEALVKRQFVEMPSDSRYAAAKSIVQVLNALPKQ</sequence>
<evidence type="ECO:0000313" key="1">
    <source>
        <dbReference type="EMBL" id="CAJ0601718.1"/>
    </source>
</evidence>
<evidence type="ECO:0000313" key="2">
    <source>
        <dbReference type="Proteomes" id="UP001176961"/>
    </source>
</evidence>
<name>A0AA36H149_CYLNA</name>
<keyword evidence="2" id="KW-1185">Reference proteome</keyword>
<protein>
    <submittedName>
        <fullName evidence="1">Uncharacterized protein</fullName>
    </submittedName>
</protein>
<accession>A0AA36H149</accession>
<organism evidence="1 2">
    <name type="scientific">Cylicocyclus nassatus</name>
    <name type="common">Nematode worm</name>
    <dbReference type="NCBI Taxonomy" id="53992"/>
    <lineage>
        <taxon>Eukaryota</taxon>
        <taxon>Metazoa</taxon>
        <taxon>Ecdysozoa</taxon>
        <taxon>Nematoda</taxon>
        <taxon>Chromadorea</taxon>
        <taxon>Rhabditida</taxon>
        <taxon>Rhabditina</taxon>
        <taxon>Rhabditomorpha</taxon>
        <taxon>Strongyloidea</taxon>
        <taxon>Strongylidae</taxon>
        <taxon>Cylicocyclus</taxon>
    </lineage>
</organism>
<proteinExistence type="predicted"/>
<gene>
    <name evidence="1" type="ORF">CYNAS_LOCUS13701</name>
</gene>